<feature type="transmembrane region" description="Helical" evidence="6">
    <location>
        <begin position="266"/>
        <end position="287"/>
    </location>
</feature>
<dbReference type="InterPro" id="IPR011701">
    <property type="entry name" value="MFS"/>
</dbReference>
<feature type="transmembrane region" description="Helical" evidence="6">
    <location>
        <begin position="464"/>
        <end position="485"/>
    </location>
</feature>
<dbReference type="PROSITE" id="PS50850">
    <property type="entry name" value="MFS"/>
    <property type="match status" value="1"/>
</dbReference>
<feature type="transmembrane region" description="Helical" evidence="6">
    <location>
        <begin position="225"/>
        <end position="245"/>
    </location>
</feature>
<evidence type="ECO:0000256" key="1">
    <source>
        <dbReference type="ARBA" id="ARBA00004651"/>
    </source>
</evidence>
<feature type="transmembrane region" description="Helical" evidence="6">
    <location>
        <begin position="299"/>
        <end position="320"/>
    </location>
</feature>
<protein>
    <submittedName>
        <fullName evidence="8">MFS transporter</fullName>
    </submittedName>
</protein>
<evidence type="ECO:0000256" key="5">
    <source>
        <dbReference type="ARBA" id="ARBA00023136"/>
    </source>
</evidence>
<feature type="transmembrane region" description="Helical" evidence="6">
    <location>
        <begin position="12"/>
        <end position="35"/>
    </location>
</feature>
<dbReference type="Gene3D" id="1.20.1250.20">
    <property type="entry name" value="MFS general substrate transporter like domains"/>
    <property type="match status" value="1"/>
</dbReference>
<keyword evidence="9" id="KW-1185">Reference proteome</keyword>
<dbReference type="SUPFAM" id="SSF103473">
    <property type="entry name" value="MFS general substrate transporter"/>
    <property type="match status" value="1"/>
</dbReference>
<proteinExistence type="predicted"/>
<evidence type="ECO:0000313" key="9">
    <source>
        <dbReference type="Proteomes" id="UP001056164"/>
    </source>
</evidence>
<keyword evidence="5 6" id="KW-0472">Membrane</keyword>
<feature type="transmembrane region" description="Helical" evidence="6">
    <location>
        <begin position="47"/>
        <end position="66"/>
    </location>
</feature>
<evidence type="ECO:0000256" key="6">
    <source>
        <dbReference type="SAM" id="Phobius"/>
    </source>
</evidence>
<evidence type="ECO:0000256" key="4">
    <source>
        <dbReference type="ARBA" id="ARBA00022989"/>
    </source>
</evidence>
<feature type="transmembrane region" description="Helical" evidence="6">
    <location>
        <begin position="164"/>
        <end position="186"/>
    </location>
</feature>
<dbReference type="InterPro" id="IPR020846">
    <property type="entry name" value="MFS_dom"/>
</dbReference>
<comment type="subcellular location">
    <subcellularLocation>
        <location evidence="1">Cell membrane</location>
        <topology evidence="1">Multi-pass membrane protein</topology>
    </subcellularLocation>
</comment>
<feature type="transmembrane region" description="Helical" evidence="6">
    <location>
        <begin position="357"/>
        <end position="381"/>
    </location>
</feature>
<evidence type="ECO:0000256" key="2">
    <source>
        <dbReference type="ARBA" id="ARBA00022448"/>
    </source>
</evidence>
<organism evidence="8 9">
    <name type="scientific">Fructilactobacillus carniphilus</name>
    <dbReference type="NCBI Taxonomy" id="2940297"/>
    <lineage>
        <taxon>Bacteria</taxon>
        <taxon>Bacillati</taxon>
        <taxon>Bacillota</taxon>
        <taxon>Bacilli</taxon>
        <taxon>Lactobacillales</taxon>
        <taxon>Lactobacillaceae</taxon>
        <taxon>Fructilactobacillus</taxon>
    </lineage>
</organism>
<evidence type="ECO:0000313" key="8">
    <source>
        <dbReference type="EMBL" id="USS90496.1"/>
    </source>
</evidence>
<evidence type="ECO:0000259" key="7">
    <source>
        <dbReference type="PROSITE" id="PS50850"/>
    </source>
</evidence>
<dbReference type="InterPro" id="IPR036259">
    <property type="entry name" value="MFS_trans_sf"/>
</dbReference>
<dbReference type="Proteomes" id="UP001056164">
    <property type="component" value="Chromosome"/>
</dbReference>
<dbReference type="PANTHER" id="PTHR23501:SF191">
    <property type="entry name" value="VACUOLAR BASIC AMINO ACID TRANSPORTER 4"/>
    <property type="match status" value="1"/>
</dbReference>
<feature type="transmembrane region" description="Helical" evidence="6">
    <location>
        <begin position="103"/>
        <end position="125"/>
    </location>
</feature>
<dbReference type="CDD" id="cd17502">
    <property type="entry name" value="MFS_Azr1_MDR_like"/>
    <property type="match status" value="1"/>
</dbReference>
<evidence type="ECO:0000256" key="3">
    <source>
        <dbReference type="ARBA" id="ARBA00022692"/>
    </source>
</evidence>
<reference evidence="8" key="1">
    <citation type="submission" date="2022-05" db="EMBL/GenBank/DDBJ databases">
        <authorList>
            <person name="Oliphant S.A."/>
            <person name="Watson-Haigh N.S."/>
            <person name="Sumby K.M."/>
            <person name="Gardner J.M."/>
            <person name="Jiranek V."/>
        </authorList>
    </citation>
    <scope>NUCLEOTIDE SEQUENCE</scope>
    <source>
        <strain evidence="8">KI4_A6</strain>
    </source>
</reference>
<feature type="transmembrane region" description="Helical" evidence="6">
    <location>
        <begin position="402"/>
        <end position="420"/>
    </location>
</feature>
<accession>A0ABY5BZI1</accession>
<feature type="transmembrane region" description="Helical" evidence="6">
    <location>
        <begin position="332"/>
        <end position="351"/>
    </location>
</feature>
<dbReference type="PANTHER" id="PTHR23501">
    <property type="entry name" value="MAJOR FACILITATOR SUPERFAMILY"/>
    <property type="match status" value="1"/>
</dbReference>
<sequence>MLHTQWNKRKRIIMLSVLLASFMTSVETTIVTTALPSILSSLHGLAWQSWVFTAYLLTTTLSTPIYGNLSDHWGRKPVFLIGLSCFTLGSLASGLAPNLPVLIGARALQGLGAGAVMPITFTLIADTFPLSERSTMMAWNNTAWGISALIGPLLGGFLVDQLSWHWIFFINVPLGMLVFGLIYAGYQESAQPTTTLKLDWRGSCWLAISLMTLLSLLQLLSNQQINWITLISVLLLFLVALSCFIRAESHATNPIIPLTLFHNRTFTIQILTALFLSGMQFGFQIYFPIWLQSIYRVSATVAGLAITPSPIAWLLTSFSVSALMKRWAPKRITSPIVIVQLAFYLTLIFSSTTFPLLMFYIIAGVTGAGLGIIITMNTVVAQAEVPETDVGTASSMITLGRTLGQTIMTGLFGFIFNLTINSGQRQHPSISHSLLNQAVAAKNMAKLKISMTQTHNLDQILLTAFHHVFFLCTLIMVVIILINLLDPRHQPLKMK</sequence>
<feature type="transmembrane region" description="Helical" evidence="6">
    <location>
        <begin position="198"/>
        <end position="219"/>
    </location>
</feature>
<dbReference type="Pfam" id="PF07690">
    <property type="entry name" value="MFS_1"/>
    <property type="match status" value="1"/>
</dbReference>
<name>A0ABY5BZI1_9LACO</name>
<keyword evidence="4 6" id="KW-1133">Transmembrane helix</keyword>
<keyword evidence="3 6" id="KW-0812">Transmembrane</keyword>
<dbReference type="Gene3D" id="1.20.1720.10">
    <property type="entry name" value="Multidrug resistance protein D"/>
    <property type="match status" value="1"/>
</dbReference>
<dbReference type="EMBL" id="CP097121">
    <property type="protein sequence ID" value="USS90496.1"/>
    <property type="molecule type" value="Genomic_DNA"/>
</dbReference>
<feature type="transmembrane region" description="Helical" evidence="6">
    <location>
        <begin position="78"/>
        <end position="97"/>
    </location>
</feature>
<gene>
    <name evidence="8" type="ORF">M3M37_06560</name>
</gene>
<feature type="domain" description="Major facilitator superfamily (MFS) profile" evidence="7">
    <location>
        <begin position="13"/>
        <end position="490"/>
    </location>
</feature>
<keyword evidence="2" id="KW-0813">Transport</keyword>
<dbReference type="RefSeq" id="WP_252795012.1">
    <property type="nucleotide sequence ID" value="NZ_CP097121.1"/>
</dbReference>
<feature type="transmembrane region" description="Helical" evidence="6">
    <location>
        <begin position="137"/>
        <end position="158"/>
    </location>
</feature>